<name>A0A5C3NSH0_9APHY</name>
<evidence type="ECO:0000313" key="2">
    <source>
        <dbReference type="EMBL" id="TFK79348.1"/>
    </source>
</evidence>
<organism evidence="2 3">
    <name type="scientific">Polyporus arcularius HHB13444</name>
    <dbReference type="NCBI Taxonomy" id="1314778"/>
    <lineage>
        <taxon>Eukaryota</taxon>
        <taxon>Fungi</taxon>
        <taxon>Dikarya</taxon>
        <taxon>Basidiomycota</taxon>
        <taxon>Agaricomycotina</taxon>
        <taxon>Agaricomycetes</taxon>
        <taxon>Polyporales</taxon>
        <taxon>Polyporaceae</taxon>
        <taxon>Polyporus</taxon>
    </lineage>
</organism>
<protein>
    <submittedName>
        <fullName evidence="2">Uncharacterized protein</fullName>
    </submittedName>
</protein>
<dbReference type="InParanoid" id="A0A5C3NSH0"/>
<keyword evidence="3" id="KW-1185">Reference proteome</keyword>
<evidence type="ECO:0000256" key="1">
    <source>
        <dbReference type="SAM" id="MobiDB-lite"/>
    </source>
</evidence>
<dbReference type="Proteomes" id="UP000308197">
    <property type="component" value="Unassembled WGS sequence"/>
</dbReference>
<evidence type="ECO:0000313" key="3">
    <source>
        <dbReference type="Proteomes" id="UP000308197"/>
    </source>
</evidence>
<dbReference type="EMBL" id="ML212065">
    <property type="protein sequence ID" value="TFK79348.1"/>
    <property type="molecule type" value="Genomic_DNA"/>
</dbReference>
<gene>
    <name evidence="2" type="ORF">K466DRAFT_24457</name>
</gene>
<sequence>MPDALGSQVLGPPAIASKPRSHASGTTVNIGLRTLRFILSLGPSTMHACGTNMLMEIPRRLWCLWEFAPLQNFWKGSAVTCCWHSLRHLCALLHAHKEHRTTGPSDSRRNVRTQTQTTLTLATRAKPDAYLSDIGSFPSAAHNASLGAQDPALAAGMTPLTPPG</sequence>
<dbReference type="AlphaFoldDB" id="A0A5C3NSH0"/>
<proteinExistence type="predicted"/>
<feature type="region of interest" description="Disordered" evidence="1">
    <location>
        <begin position="1"/>
        <end position="25"/>
    </location>
</feature>
<reference evidence="2 3" key="1">
    <citation type="journal article" date="2019" name="Nat. Ecol. Evol.">
        <title>Megaphylogeny resolves global patterns of mushroom evolution.</title>
        <authorList>
            <person name="Varga T."/>
            <person name="Krizsan K."/>
            <person name="Foldi C."/>
            <person name="Dima B."/>
            <person name="Sanchez-Garcia M."/>
            <person name="Sanchez-Ramirez S."/>
            <person name="Szollosi G.J."/>
            <person name="Szarkandi J.G."/>
            <person name="Papp V."/>
            <person name="Albert L."/>
            <person name="Andreopoulos W."/>
            <person name="Angelini C."/>
            <person name="Antonin V."/>
            <person name="Barry K.W."/>
            <person name="Bougher N.L."/>
            <person name="Buchanan P."/>
            <person name="Buyck B."/>
            <person name="Bense V."/>
            <person name="Catcheside P."/>
            <person name="Chovatia M."/>
            <person name="Cooper J."/>
            <person name="Damon W."/>
            <person name="Desjardin D."/>
            <person name="Finy P."/>
            <person name="Geml J."/>
            <person name="Haridas S."/>
            <person name="Hughes K."/>
            <person name="Justo A."/>
            <person name="Karasinski D."/>
            <person name="Kautmanova I."/>
            <person name="Kiss B."/>
            <person name="Kocsube S."/>
            <person name="Kotiranta H."/>
            <person name="LaButti K.M."/>
            <person name="Lechner B.E."/>
            <person name="Liimatainen K."/>
            <person name="Lipzen A."/>
            <person name="Lukacs Z."/>
            <person name="Mihaltcheva S."/>
            <person name="Morgado L.N."/>
            <person name="Niskanen T."/>
            <person name="Noordeloos M.E."/>
            <person name="Ohm R.A."/>
            <person name="Ortiz-Santana B."/>
            <person name="Ovrebo C."/>
            <person name="Racz N."/>
            <person name="Riley R."/>
            <person name="Savchenko A."/>
            <person name="Shiryaev A."/>
            <person name="Soop K."/>
            <person name="Spirin V."/>
            <person name="Szebenyi C."/>
            <person name="Tomsovsky M."/>
            <person name="Tulloss R.E."/>
            <person name="Uehling J."/>
            <person name="Grigoriev I.V."/>
            <person name="Vagvolgyi C."/>
            <person name="Papp T."/>
            <person name="Martin F.M."/>
            <person name="Miettinen O."/>
            <person name="Hibbett D.S."/>
            <person name="Nagy L.G."/>
        </authorList>
    </citation>
    <scope>NUCLEOTIDE SEQUENCE [LARGE SCALE GENOMIC DNA]</scope>
    <source>
        <strain evidence="2 3">HHB13444</strain>
    </source>
</reference>
<accession>A0A5C3NSH0</accession>